<proteinExistence type="predicted"/>
<evidence type="ECO:0000256" key="1">
    <source>
        <dbReference type="SAM" id="MobiDB-lite"/>
    </source>
</evidence>
<protein>
    <submittedName>
        <fullName evidence="3">Uncharacterized protein</fullName>
    </submittedName>
</protein>
<name>A0A7G9YFN4_9EURY</name>
<dbReference type="EMBL" id="MT631222">
    <property type="protein sequence ID" value="QNO46818.1"/>
    <property type="molecule type" value="Genomic_DNA"/>
</dbReference>
<dbReference type="AlphaFoldDB" id="A0A7G9YFN4"/>
<feature type="region of interest" description="Disordered" evidence="1">
    <location>
        <begin position="414"/>
        <end position="441"/>
    </location>
</feature>
<gene>
    <name evidence="3" type="ORF">JIHJHOFD_00001</name>
</gene>
<sequence length="472" mass="53445">MKRNNLIWISLFYFISTIFFCVDAIGKSDHIASGSKNNQYQEITLVDFERGIPCSHEGETIGFRRQDRLRCRVVEGGAEGSGKSGVFKIGPEYKDIFLQGNVRRKYLATNSAKYIENGPNALSFWVKLSPDSILIDGIEEIGNKNTLGVWTYHWKYGDMGVGGKNNLSLATDSMMHGYSNFRFNEKAAGRWVRVILSSSAFQQCRNCFHFYAARGTTDDLKFFPSVRQLQFRIFPRLEREENFRIDQIKLIYRKPAAIFENDFFEGKISKEVGDFSLPVILKNPTSKDRKYRVFISSFLGVEREVMNKAVSLTDSLKPARIMQHAVGGNGGIGAVELRSENGRSVMRKEISIPAGGIWRGKLVHHIKPSMLGKQVTVKHGELKFHVMRDTLTTSVIVWDPEDAGIGEMDYIRVKPDNSDDGNHPAPPGFPKQHRPPKGWRSEDIPLNQVGAYFVSVLHLEDRSPRSARSKTK</sequence>
<keyword evidence="2" id="KW-1133">Transmembrane helix</keyword>
<keyword evidence="2" id="KW-0472">Membrane</keyword>
<organism evidence="3">
    <name type="scientific">Candidatus Methanogaster sp. ANME-2c ERB4</name>
    <dbReference type="NCBI Taxonomy" id="2759911"/>
    <lineage>
        <taxon>Archaea</taxon>
        <taxon>Methanobacteriati</taxon>
        <taxon>Methanobacteriota</taxon>
        <taxon>Stenosarchaea group</taxon>
        <taxon>Methanomicrobia</taxon>
        <taxon>Methanosarcinales</taxon>
        <taxon>ANME-2 cluster</taxon>
        <taxon>Candidatus Methanogasteraceae</taxon>
        <taxon>Candidatus Methanogaster</taxon>
    </lineage>
</organism>
<evidence type="ECO:0000313" key="3">
    <source>
        <dbReference type="EMBL" id="QNO46818.1"/>
    </source>
</evidence>
<keyword evidence="2" id="KW-0812">Transmembrane</keyword>
<accession>A0A7G9YFN4</accession>
<feature type="transmembrane region" description="Helical" evidence="2">
    <location>
        <begin position="6"/>
        <end position="26"/>
    </location>
</feature>
<evidence type="ECO:0000256" key="2">
    <source>
        <dbReference type="SAM" id="Phobius"/>
    </source>
</evidence>
<reference evidence="3" key="1">
    <citation type="submission" date="2020-06" db="EMBL/GenBank/DDBJ databases">
        <title>Unique genomic features of the anaerobic methanotrophic archaea.</title>
        <authorList>
            <person name="Chadwick G.L."/>
            <person name="Skennerton C.T."/>
            <person name="Laso-Perez R."/>
            <person name="Leu A.O."/>
            <person name="Speth D.R."/>
            <person name="Yu H."/>
            <person name="Morgan-Lang C."/>
            <person name="Hatzenpichler R."/>
            <person name="Goudeau D."/>
            <person name="Malmstrom R."/>
            <person name="Brazelton W.J."/>
            <person name="Woyke T."/>
            <person name="Hallam S.J."/>
            <person name="Tyson G.W."/>
            <person name="Wegener G."/>
            <person name="Boetius A."/>
            <person name="Orphan V."/>
        </authorList>
    </citation>
    <scope>NUCLEOTIDE SEQUENCE</scope>
</reference>